<sequence>MSGPFRPARVLGAFRSAVYLELEDSPRPAVVAVLAHDAVRLPNGVVLAEPQSVWPFADVAPATSARIGRCSVVLDSPTGSLTVQVGRWWRPSRPRPPAAPPGPAAAALAALGKNLADTTGGLSSGLLALLAPALDDPAAARRAAHALVGLGPGLTPSGDDAVCGFVLAVRHLGNRSTPLTTAALRRARTATTSLSATLLEYAARGEACPQAVALIDAVAGHAPVGPALTALRTVGHTSGTDLALGVLAGAGALTSPSPPADRERP</sequence>
<dbReference type="InterPro" id="IPR021530">
    <property type="entry name" value="AllH-like"/>
</dbReference>
<name>A0A9W6P395_9ACTN</name>
<proteinExistence type="predicted"/>
<accession>A0A9W6P395</accession>
<dbReference type="Proteomes" id="UP001165092">
    <property type="component" value="Unassembled WGS sequence"/>
</dbReference>
<evidence type="ECO:0000313" key="1">
    <source>
        <dbReference type="EMBL" id="GLU46480.1"/>
    </source>
</evidence>
<organism evidence="1 2">
    <name type="scientific">Nocardiopsis ansamitocini</name>
    <dbReference type="NCBI Taxonomy" id="1670832"/>
    <lineage>
        <taxon>Bacteria</taxon>
        <taxon>Bacillati</taxon>
        <taxon>Actinomycetota</taxon>
        <taxon>Actinomycetes</taxon>
        <taxon>Streptosporangiales</taxon>
        <taxon>Nocardiopsidaceae</taxon>
        <taxon>Nocardiopsis</taxon>
    </lineage>
</organism>
<dbReference type="AlphaFoldDB" id="A0A9W6P395"/>
<keyword evidence="2" id="KW-1185">Reference proteome</keyword>
<comment type="caution">
    <text evidence="1">The sequence shown here is derived from an EMBL/GenBank/DDBJ whole genome shotgun (WGS) entry which is preliminary data.</text>
</comment>
<dbReference type="RefSeq" id="WP_285757328.1">
    <property type="nucleotide sequence ID" value="NZ_BSQG01000001.1"/>
</dbReference>
<protein>
    <recommendedName>
        <fullName evidence="3">DUF2877 domain-containing protein</fullName>
    </recommendedName>
</protein>
<dbReference type="EMBL" id="BSQG01000001">
    <property type="protein sequence ID" value="GLU46480.1"/>
    <property type="molecule type" value="Genomic_DNA"/>
</dbReference>
<reference evidence="1" key="1">
    <citation type="submission" date="2023-02" db="EMBL/GenBank/DDBJ databases">
        <title>Nocardiopsis ansamitocini NBRC 112285.</title>
        <authorList>
            <person name="Ichikawa N."/>
            <person name="Sato H."/>
            <person name="Tonouchi N."/>
        </authorList>
    </citation>
    <scope>NUCLEOTIDE SEQUENCE</scope>
    <source>
        <strain evidence="1">NBRC 112285</strain>
    </source>
</reference>
<dbReference type="Pfam" id="PF11392">
    <property type="entry name" value="AllH"/>
    <property type="match status" value="1"/>
</dbReference>
<evidence type="ECO:0008006" key="3">
    <source>
        <dbReference type="Google" id="ProtNLM"/>
    </source>
</evidence>
<evidence type="ECO:0000313" key="2">
    <source>
        <dbReference type="Proteomes" id="UP001165092"/>
    </source>
</evidence>
<gene>
    <name evidence="1" type="ORF">Nans01_08310</name>
</gene>